<protein>
    <submittedName>
        <fullName evidence="5">Esterase</fullName>
    </submittedName>
</protein>
<dbReference type="InterPro" id="IPR010126">
    <property type="entry name" value="Esterase_phb"/>
</dbReference>
<keyword evidence="4" id="KW-1133">Transmembrane helix</keyword>
<dbReference type="RefSeq" id="WP_102654199.1">
    <property type="nucleotide sequence ID" value="NZ_PNRF01000031.1"/>
</dbReference>
<dbReference type="AlphaFoldDB" id="A0A2N7U0M8"/>
<comment type="caution">
    <text evidence="5">The sequence shown here is derived from an EMBL/GenBank/DDBJ whole genome shotgun (WGS) entry which is preliminary data.</text>
</comment>
<dbReference type="OrthoDB" id="5291933at2"/>
<dbReference type="GO" id="GO:0016787">
    <property type="term" value="F:hydrolase activity"/>
    <property type="evidence" value="ECO:0007669"/>
    <property type="project" value="UniProtKB-KW"/>
</dbReference>
<proteinExistence type="predicted"/>
<dbReference type="PANTHER" id="PTHR43037:SF1">
    <property type="entry name" value="BLL1128 PROTEIN"/>
    <property type="match status" value="1"/>
</dbReference>
<organism evidence="5 6">
    <name type="scientific">Billgrantia endophytica</name>
    <dbReference type="NCBI Taxonomy" id="2033802"/>
    <lineage>
        <taxon>Bacteria</taxon>
        <taxon>Pseudomonadati</taxon>
        <taxon>Pseudomonadota</taxon>
        <taxon>Gammaproteobacteria</taxon>
        <taxon>Oceanospirillales</taxon>
        <taxon>Halomonadaceae</taxon>
        <taxon>Billgrantia</taxon>
    </lineage>
</organism>
<evidence type="ECO:0000313" key="6">
    <source>
        <dbReference type="Proteomes" id="UP000235803"/>
    </source>
</evidence>
<accession>A0A2N7U0M8</accession>
<dbReference type="Gene3D" id="3.40.50.1820">
    <property type="entry name" value="alpha/beta hydrolase"/>
    <property type="match status" value="1"/>
</dbReference>
<evidence type="ECO:0000256" key="2">
    <source>
        <dbReference type="ARBA" id="ARBA00022801"/>
    </source>
</evidence>
<dbReference type="InterPro" id="IPR029058">
    <property type="entry name" value="AB_hydrolase_fold"/>
</dbReference>
<keyword evidence="4" id="KW-0812">Transmembrane</keyword>
<dbReference type="Proteomes" id="UP000235803">
    <property type="component" value="Unassembled WGS sequence"/>
</dbReference>
<sequence length="338" mass="36326">MKRNSSGSGDHLSTLSEFGTNPGALQARTHIPTDLAEGAPLVVVLHGCKQTAEDYDHGAGWSEVADQFGFALLFPEQQRSNNWLLGFNWFEPRDTRRGAGEALSIRHMVEQVVSDHGIDRQRIFITGLSAGGAMTSVMLATYPDVFAGGAIIAGLPFGSAYTALAALRRMKGKGEPTARQLATRLRDASGYDGPWPTLSVWHGSGDHTVAPSNATAILDQWRVLHDLGRMPTSTHIVNGYPRRVWSDADGHELIEEYNITGMGHGTPLKTGGRNSCGSRGAYMLEVNISSTRHIADFWGLDSPARPAITGDATVIPAGRSKHVLPERKPGAASLRPTA</sequence>
<evidence type="ECO:0000256" key="3">
    <source>
        <dbReference type="SAM" id="MobiDB-lite"/>
    </source>
</evidence>
<feature type="region of interest" description="Disordered" evidence="3">
    <location>
        <begin position="319"/>
        <end position="338"/>
    </location>
</feature>
<evidence type="ECO:0000256" key="1">
    <source>
        <dbReference type="ARBA" id="ARBA00022729"/>
    </source>
</evidence>
<dbReference type="GO" id="GO:0005576">
    <property type="term" value="C:extracellular region"/>
    <property type="evidence" value="ECO:0007669"/>
    <property type="project" value="InterPro"/>
</dbReference>
<feature type="transmembrane region" description="Helical" evidence="4">
    <location>
        <begin position="123"/>
        <end position="140"/>
    </location>
</feature>
<keyword evidence="4" id="KW-0472">Membrane</keyword>
<dbReference type="NCBIfam" id="TIGR01840">
    <property type="entry name" value="esterase_phb"/>
    <property type="match status" value="1"/>
</dbReference>
<feature type="transmembrane region" description="Helical" evidence="4">
    <location>
        <begin position="146"/>
        <end position="167"/>
    </location>
</feature>
<dbReference type="InterPro" id="IPR050955">
    <property type="entry name" value="Plant_Biomass_Hydrol_Est"/>
</dbReference>
<keyword evidence="2" id="KW-0378">Hydrolase</keyword>
<evidence type="ECO:0000313" key="5">
    <source>
        <dbReference type="EMBL" id="PMR73981.1"/>
    </source>
</evidence>
<keyword evidence="1" id="KW-0732">Signal</keyword>
<gene>
    <name evidence="5" type="ORF">C1H69_15000</name>
</gene>
<dbReference type="PANTHER" id="PTHR43037">
    <property type="entry name" value="UNNAMED PRODUCT-RELATED"/>
    <property type="match status" value="1"/>
</dbReference>
<evidence type="ECO:0000256" key="4">
    <source>
        <dbReference type="SAM" id="Phobius"/>
    </source>
</evidence>
<name>A0A2N7U0M8_9GAMM</name>
<dbReference type="SUPFAM" id="SSF53474">
    <property type="entry name" value="alpha/beta-Hydrolases"/>
    <property type="match status" value="2"/>
</dbReference>
<dbReference type="Pfam" id="PF10503">
    <property type="entry name" value="Esterase_PHB"/>
    <property type="match status" value="1"/>
</dbReference>
<reference evidence="5 6" key="1">
    <citation type="submission" date="2018-01" db="EMBL/GenBank/DDBJ databases">
        <title>Halomonas endophytica sp. nov., isolated from storage liquid in the stems of Populus euphratica.</title>
        <authorList>
            <person name="Chen C."/>
        </authorList>
    </citation>
    <scope>NUCLEOTIDE SEQUENCE [LARGE SCALE GENOMIC DNA]</scope>
    <source>
        <strain evidence="5 6">MC28</strain>
    </source>
</reference>
<dbReference type="EMBL" id="PNRF01000031">
    <property type="protein sequence ID" value="PMR73981.1"/>
    <property type="molecule type" value="Genomic_DNA"/>
</dbReference>
<keyword evidence="6" id="KW-1185">Reference proteome</keyword>